<proteinExistence type="predicted"/>
<feature type="region of interest" description="Disordered" evidence="1">
    <location>
        <begin position="270"/>
        <end position="299"/>
    </location>
</feature>
<evidence type="ECO:0000313" key="3">
    <source>
        <dbReference type="Proteomes" id="UP001497516"/>
    </source>
</evidence>
<dbReference type="AlphaFoldDB" id="A0AAV2DEF3"/>
<feature type="region of interest" description="Disordered" evidence="1">
    <location>
        <begin position="25"/>
        <end position="241"/>
    </location>
</feature>
<name>A0AAV2DEF3_9ROSI</name>
<sequence>MAIGGSNFVPSIPYIQYCAFEGNTTKGKERESGNQHNGLLAKNGKSTLKNKDLENSLPMVALQSPPRQQCPSVQERKEKGGKPNGEGRRYSKEVVRGEDPPVEKSLLGPGPSQGTAVKKGTKPTVEAPASPSSSLQAASSSSPTSGPVGGTLDGPSASASPSVISFRPPSTTVTMGPNGTKMQVVQVPPQSEGSVRRKDLSSPSAASRTKGKKNSKDRTKKGSPAKLNPSRPLQIWSPMKDKRIKSKTRMAALTLQEINAWIEAAHSTMKRTTTEGGNDVPVSASGHRVSLGDPQSPAV</sequence>
<protein>
    <submittedName>
        <fullName evidence="2">Uncharacterized protein</fullName>
    </submittedName>
</protein>
<feature type="compositionally biased region" description="Low complexity" evidence="1">
    <location>
        <begin position="127"/>
        <end position="146"/>
    </location>
</feature>
<gene>
    <name evidence="2" type="ORF">LTRI10_LOCUS13836</name>
</gene>
<evidence type="ECO:0000313" key="2">
    <source>
        <dbReference type="EMBL" id="CAL1371792.1"/>
    </source>
</evidence>
<dbReference type="EMBL" id="OZ034815">
    <property type="protein sequence ID" value="CAL1371792.1"/>
    <property type="molecule type" value="Genomic_DNA"/>
</dbReference>
<accession>A0AAV2DEF3</accession>
<reference evidence="2 3" key="1">
    <citation type="submission" date="2024-04" db="EMBL/GenBank/DDBJ databases">
        <authorList>
            <person name="Fracassetti M."/>
        </authorList>
    </citation>
    <scope>NUCLEOTIDE SEQUENCE [LARGE SCALE GENOMIC DNA]</scope>
</reference>
<evidence type="ECO:0000256" key="1">
    <source>
        <dbReference type="SAM" id="MobiDB-lite"/>
    </source>
</evidence>
<feature type="compositionally biased region" description="Polar residues" evidence="1">
    <location>
        <begin position="157"/>
        <end position="193"/>
    </location>
</feature>
<feature type="compositionally biased region" description="Basic and acidic residues" evidence="1">
    <location>
        <begin position="74"/>
        <end position="102"/>
    </location>
</feature>
<organism evidence="2 3">
    <name type="scientific">Linum trigynum</name>
    <dbReference type="NCBI Taxonomy" id="586398"/>
    <lineage>
        <taxon>Eukaryota</taxon>
        <taxon>Viridiplantae</taxon>
        <taxon>Streptophyta</taxon>
        <taxon>Embryophyta</taxon>
        <taxon>Tracheophyta</taxon>
        <taxon>Spermatophyta</taxon>
        <taxon>Magnoliopsida</taxon>
        <taxon>eudicotyledons</taxon>
        <taxon>Gunneridae</taxon>
        <taxon>Pentapetalae</taxon>
        <taxon>rosids</taxon>
        <taxon>fabids</taxon>
        <taxon>Malpighiales</taxon>
        <taxon>Linaceae</taxon>
        <taxon>Linum</taxon>
    </lineage>
</organism>
<keyword evidence="3" id="KW-1185">Reference proteome</keyword>
<dbReference type="Proteomes" id="UP001497516">
    <property type="component" value="Chromosome 2"/>
</dbReference>
<feature type="compositionally biased region" description="Basic residues" evidence="1">
    <location>
        <begin position="209"/>
        <end position="223"/>
    </location>
</feature>